<dbReference type="Proteomes" id="UP000646523">
    <property type="component" value="Unassembled WGS sequence"/>
</dbReference>
<sequence length="263" mass="28449">MIIPTRDRSSDLRRCLDALAECARRLDGSDCRAKLHQVIVVDDASASGHATAAASSSTLPVEVLRNRDQIGAGASRRCGVELATGDLLAFLDDDAAPRGDWLIQAAAVDDERPAITGRVLCFDDSLLSQARQARYDVRYARLERDAPVGFFAGGNSSVLTEVFHEVGGFAREGTGGDNSLAQSMAERGSPVRFRPELVIAHRNGKGWRRALSDAWSSGRQHAERMTVPQGVRALREGAVGNTRTVREVNRFLGAVHAVGRFAR</sequence>
<keyword evidence="3" id="KW-1185">Reference proteome</keyword>
<dbReference type="Gene3D" id="3.90.550.10">
    <property type="entry name" value="Spore Coat Polysaccharide Biosynthesis Protein SpsA, Chain A"/>
    <property type="match status" value="1"/>
</dbReference>
<dbReference type="SUPFAM" id="SSF53448">
    <property type="entry name" value="Nucleotide-diphospho-sugar transferases"/>
    <property type="match status" value="1"/>
</dbReference>
<comment type="caution">
    <text evidence="2">The sequence shown here is derived from an EMBL/GenBank/DDBJ whole genome shotgun (WGS) entry which is preliminary data.</text>
</comment>
<feature type="domain" description="Glycosyltransferase 2-like" evidence="1">
    <location>
        <begin position="2"/>
        <end position="166"/>
    </location>
</feature>
<evidence type="ECO:0000313" key="3">
    <source>
        <dbReference type="Proteomes" id="UP000646523"/>
    </source>
</evidence>
<name>A0A917YN49_9ACTN</name>
<dbReference type="Pfam" id="PF00535">
    <property type="entry name" value="Glycos_transf_2"/>
    <property type="match status" value="1"/>
</dbReference>
<protein>
    <recommendedName>
        <fullName evidence="1">Glycosyltransferase 2-like domain-containing protein</fullName>
    </recommendedName>
</protein>
<accession>A0A917YN49</accession>
<dbReference type="AlphaFoldDB" id="A0A917YN49"/>
<dbReference type="PANTHER" id="PTHR43685">
    <property type="entry name" value="GLYCOSYLTRANSFERASE"/>
    <property type="match status" value="1"/>
</dbReference>
<organism evidence="2 3">
    <name type="scientific">Nonomuraea cavernae</name>
    <dbReference type="NCBI Taxonomy" id="2045107"/>
    <lineage>
        <taxon>Bacteria</taxon>
        <taxon>Bacillati</taxon>
        <taxon>Actinomycetota</taxon>
        <taxon>Actinomycetes</taxon>
        <taxon>Streptosporangiales</taxon>
        <taxon>Streptosporangiaceae</taxon>
        <taxon>Nonomuraea</taxon>
    </lineage>
</organism>
<reference evidence="2" key="1">
    <citation type="journal article" date="2014" name="Int. J. Syst. Evol. Microbiol.">
        <title>Complete genome sequence of Corynebacterium casei LMG S-19264T (=DSM 44701T), isolated from a smear-ripened cheese.</title>
        <authorList>
            <consortium name="US DOE Joint Genome Institute (JGI-PGF)"/>
            <person name="Walter F."/>
            <person name="Albersmeier A."/>
            <person name="Kalinowski J."/>
            <person name="Ruckert C."/>
        </authorList>
    </citation>
    <scope>NUCLEOTIDE SEQUENCE</scope>
    <source>
        <strain evidence="2">CGMCC 4.7368</strain>
    </source>
</reference>
<dbReference type="InterPro" id="IPR001173">
    <property type="entry name" value="Glyco_trans_2-like"/>
</dbReference>
<evidence type="ECO:0000259" key="1">
    <source>
        <dbReference type="Pfam" id="PF00535"/>
    </source>
</evidence>
<dbReference type="InterPro" id="IPR029044">
    <property type="entry name" value="Nucleotide-diphossugar_trans"/>
</dbReference>
<dbReference type="PANTHER" id="PTHR43685:SF2">
    <property type="entry name" value="GLYCOSYLTRANSFERASE 2-LIKE DOMAIN-CONTAINING PROTEIN"/>
    <property type="match status" value="1"/>
</dbReference>
<proteinExistence type="predicted"/>
<evidence type="ECO:0000313" key="2">
    <source>
        <dbReference type="EMBL" id="GGO60865.1"/>
    </source>
</evidence>
<dbReference type="InterPro" id="IPR050834">
    <property type="entry name" value="Glycosyltransf_2"/>
</dbReference>
<dbReference type="CDD" id="cd00761">
    <property type="entry name" value="Glyco_tranf_GTA_type"/>
    <property type="match status" value="1"/>
</dbReference>
<gene>
    <name evidence="2" type="ORF">GCM10012289_01740</name>
</gene>
<dbReference type="EMBL" id="BMNH01000001">
    <property type="protein sequence ID" value="GGO60865.1"/>
    <property type="molecule type" value="Genomic_DNA"/>
</dbReference>
<reference evidence="2" key="2">
    <citation type="submission" date="2020-09" db="EMBL/GenBank/DDBJ databases">
        <authorList>
            <person name="Sun Q."/>
            <person name="Zhou Y."/>
        </authorList>
    </citation>
    <scope>NUCLEOTIDE SEQUENCE</scope>
    <source>
        <strain evidence="2">CGMCC 4.7368</strain>
    </source>
</reference>